<dbReference type="GO" id="GO:0009897">
    <property type="term" value="C:external side of plasma membrane"/>
    <property type="evidence" value="ECO:0007669"/>
    <property type="project" value="TreeGrafter"/>
</dbReference>
<dbReference type="PANTHER" id="PTHR16675:SF268">
    <property type="entry name" value="UL16-BINDING PROTEIN 1"/>
    <property type="match status" value="1"/>
</dbReference>
<dbReference type="AlphaFoldDB" id="G1QCM9"/>
<feature type="domain" description="MHC class I-like antigen recognition-like" evidence="6">
    <location>
        <begin position="25"/>
        <end position="180"/>
    </location>
</feature>
<dbReference type="Pfam" id="PF00129">
    <property type="entry name" value="MHC_I"/>
    <property type="match status" value="1"/>
</dbReference>
<evidence type="ECO:0000256" key="3">
    <source>
        <dbReference type="ARBA" id="ARBA00023136"/>
    </source>
</evidence>
<dbReference type="GO" id="GO:0005615">
    <property type="term" value="C:extracellular space"/>
    <property type="evidence" value="ECO:0007669"/>
    <property type="project" value="TreeGrafter"/>
</dbReference>
<protein>
    <recommendedName>
        <fullName evidence="6">MHC class I-like antigen recognition-like domain-containing protein</fullName>
    </recommendedName>
</protein>
<dbReference type="InterPro" id="IPR037055">
    <property type="entry name" value="MHC_I-like_Ag-recog_sf"/>
</dbReference>
<dbReference type="GO" id="GO:0006955">
    <property type="term" value="P:immune response"/>
    <property type="evidence" value="ECO:0007669"/>
    <property type="project" value="TreeGrafter"/>
</dbReference>
<dbReference type="EMBL" id="AAPE02070595">
    <property type="status" value="NOT_ANNOTATED_CDS"/>
    <property type="molecule type" value="Genomic_DNA"/>
</dbReference>
<dbReference type="SUPFAM" id="SSF54452">
    <property type="entry name" value="MHC antigen-recognition domain"/>
    <property type="match status" value="1"/>
</dbReference>
<dbReference type="Proteomes" id="UP000001074">
    <property type="component" value="Unassembled WGS sequence"/>
</dbReference>
<dbReference type="InterPro" id="IPR050208">
    <property type="entry name" value="MHC_class-I_related"/>
</dbReference>
<proteinExistence type="predicted"/>
<dbReference type="InParanoid" id="G1QCM9"/>
<evidence type="ECO:0000313" key="7">
    <source>
        <dbReference type="Ensembl" id="ENSMLUP00000021462.1"/>
    </source>
</evidence>
<dbReference type="Ensembl" id="ENSMLUT00000022923.1">
    <property type="protein sequence ID" value="ENSMLUP00000021462.1"/>
    <property type="gene ID" value="ENSMLUG00000030052.1"/>
</dbReference>
<evidence type="ECO:0000256" key="4">
    <source>
        <dbReference type="ARBA" id="ARBA00023157"/>
    </source>
</evidence>
<dbReference type="GeneTree" id="ENSGT01120000271825"/>
<dbReference type="OMA" id="WETETEM"/>
<dbReference type="FunFam" id="3.30.500.10:FF:000004">
    <property type="entry name" value="Retinoic acid early-inducible protein 1-beta"/>
    <property type="match status" value="1"/>
</dbReference>
<evidence type="ECO:0000259" key="6">
    <source>
        <dbReference type="Pfam" id="PF00129"/>
    </source>
</evidence>
<dbReference type="Gene3D" id="3.30.500.10">
    <property type="entry name" value="MHC class I-like antigen recognition-like"/>
    <property type="match status" value="1"/>
</dbReference>
<dbReference type="GO" id="GO:0002486">
    <property type="term" value="P:antigen processing and presentation of endogenous peptide antigen via MHC class I via ER pathway, TAP-independent"/>
    <property type="evidence" value="ECO:0007669"/>
    <property type="project" value="TreeGrafter"/>
</dbReference>
<reference evidence="7" key="2">
    <citation type="submission" date="2025-08" db="UniProtKB">
        <authorList>
            <consortium name="Ensembl"/>
        </authorList>
    </citation>
    <scope>IDENTIFICATION</scope>
</reference>
<keyword evidence="3" id="KW-0472">Membrane</keyword>
<dbReference type="FunCoup" id="G1QCM9">
    <property type="interactions" value="106"/>
</dbReference>
<sequence length="182" mass="20396">VLVPSFLCSQTPSGAISLGYDFTVTANGQPWCEIQGQVNGNTFLHYTCGSQEVKLLSVLDVNATRAWNQQRDTLQYLVEELKKTLLDIKAEITAPSILGTGLLSLQSSMMCEQESNGRTRASWEFGLDGQISLRFDSKNRNWKVLHAEGRVLKKTLARDRSMTDLLVRTSLGDCRKWLKEVL</sequence>
<dbReference type="GO" id="GO:0002476">
    <property type="term" value="P:antigen processing and presentation of endogenous peptide antigen via MHC class Ib"/>
    <property type="evidence" value="ECO:0007669"/>
    <property type="project" value="TreeGrafter"/>
</dbReference>
<evidence type="ECO:0000256" key="5">
    <source>
        <dbReference type="ARBA" id="ARBA00023180"/>
    </source>
</evidence>
<keyword evidence="4" id="KW-1015">Disulfide bond</keyword>
<keyword evidence="8" id="KW-1185">Reference proteome</keyword>
<name>G1QCM9_MYOLU</name>
<evidence type="ECO:0000256" key="1">
    <source>
        <dbReference type="ARBA" id="ARBA00004370"/>
    </source>
</evidence>
<dbReference type="eggNOG" id="ENOG502TM6M">
    <property type="taxonomic scope" value="Eukaryota"/>
</dbReference>
<reference evidence="7" key="3">
    <citation type="submission" date="2025-09" db="UniProtKB">
        <authorList>
            <consortium name="Ensembl"/>
        </authorList>
    </citation>
    <scope>IDENTIFICATION</scope>
</reference>
<comment type="subcellular location">
    <subcellularLocation>
        <location evidence="1">Membrane</location>
    </subcellularLocation>
</comment>
<accession>G1QCM9</accession>
<evidence type="ECO:0000313" key="8">
    <source>
        <dbReference type="Proteomes" id="UP000001074"/>
    </source>
</evidence>
<dbReference type="STRING" id="59463.ENSMLUP00000021462"/>
<keyword evidence="2" id="KW-0732">Signal</keyword>
<reference evidence="7 8" key="1">
    <citation type="journal article" date="2011" name="Nature">
        <title>A high-resolution map of human evolutionary constraint using 29 mammals.</title>
        <authorList>
            <person name="Lindblad-Toh K."/>
            <person name="Garber M."/>
            <person name="Zuk O."/>
            <person name="Lin M.F."/>
            <person name="Parker B.J."/>
            <person name="Washietl S."/>
            <person name="Kheradpour P."/>
            <person name="Ernst J."/>
            <person name="Jordan G."/>
            <person name="Mauceli E."/>
            <person name="Ward L.D."/>
            <person name="Lowe C.B."/>
            <person name="Holloway A.K."/>
            <person name="Clamp M."/>
            <person name="Gnerre S."/>
            <person name="Alfoldi J."/>
            <person name="Beal K."/>
            <person name="Chang J."/>
            <person name="Clawson H."/>
            <person name="Cuff J."/>
            <person name="Di Palma F."/>
            <person name="Fitzgerald S."/>
            <person name="Flicek P."/>
            <person name="Guttman M."/>
            <person name="Hubisz M.J."/>
            <person name="Jaffe D.B."/>
            <person name="Jungreis I."/>
            <person name="Kent W.J."/>
            <person name="Kostka D."/>
            <person name="Lara M."/>
            <person name="Martins A.L."/>
            <person name="Massingham T."/>
            <person name="Moltke I."/>
            <person name="Raney B.J."/>
            <person name="Rasmussen M.D."/>
            <person name="Robinson J."/>
            <person name="Stark A."/>
            <person name="Vilella A.J."/>
            <person name="Wen J."/>
            <person name="Xie X."/>
            <person name="Zody M.C."/>
            <person name="Baldwin J."/>
            <person name="Bloom T."/>
            <person name="Chin C.W."/>
            <person name="Heiman D."/>
            <person name="Nicol R."/>
            <person name="Nusbaum C."/>
            <person name="Young S."/>
            <person name="Wilkinson J."/>
            <person name="Worley K.C."/>
            <person name="Kovar C.L."/>
            <person name="Muzny D.M."/>
            <person name="Gibbs R.A."/>
            <person name="Cree A."/>
            <person name="Dihn H.H."/>
            <person name="Fowler G."/>
            <person name="Jhangiani S."/>
            <person name="Joshi V."/>
            <person name="Lee S."/>
            <person name="Lewis L.R."/>
            <person name="Nazareth L.V."/>
            <person name="Okwuonu G."/>
            <person name="Santibanez J."/>
            <person name="Warren W.C."/>
            <person name="Mardis E.R."/>
            <person name="Weinstock G.M."/>
            <person name="Wilson R.K."/>
            <person name="Delehaunty K."/>
            <person name="Dooling D."/>
            <person name="Fronik C."/>
            <person name="Fulton L."/>
            <person name="Fulton B."/>
            <person name="Graves T."/>
            <person name="Minx P."/>
            <person name="Sodergren E."/>
            <person name="Birney E."/>
            <person name="Margulies E.H."/>
            <person name="Herrero J."/>
            <person name="Green E.D."/>
            <person name="Haussler D."/>
            <person name="Siepel A."/>
            <person name="Goldman N."/>
            <person name="Pollard K.S."/>
            <person name="Pedersen J.S."/>
            <person name="Lander E.S."/>
            <person name="Kellis M."/>
        </authorList>
    </citation>
    <scope>NUCLEOTIDE SEQUENCE [LARGE SCALE GENOMIC DNA]</scope>
</reference>
<dbReference type="InterPro" id="IPR011161">
    <property type="entry name" value="MHC_I-like_Ag-recog"/>
</dbReference>
<dbReference type="HOGENOM" id="CLU_086235_0_0_1"/>
<organism evidence="7 8">
    <name type="scientific">Myotis lucifugus</name>
    <name type="common">Little brown bat</name>
    <dbReference type="NCBI Taxonomy" id="59463"/>
    <lineage>
        <taxon>Eukaryota</taxon>
        <taxon>Metazoa</taxon>
        <taxon>Chordata</taxon>
        <taxon>Craniata</taxon>
        <taxon>Vertebrata</taxon>
        <taxon>Euteleostomi</taxon>
        <taxon>Mammalia</taxon>
        <taxon>Eutheria</taxon>
        <taxon>Laurasiatheria</taxon>
        <taxon>Chiroptera</taxon>
        <taxon>Yangochiroptera</taxon>
        <taxon>Vespertilionidae</taxon>
        <taxon>Myotis</taxon>
    </lineage>
</organism>
<evidence type="ECO:0000256" key="2">
    <source>
        <dbReference type="ARBA" id="ARBA00022729"/>
    </source>
</evidence>
<dbReference type="PANTHER" id="PTHR16675">
    <property type="entry name" value="MHC CLASS I-RELATED"/>
    <property type="match status" value="1"/>
</dbReference>
<keyword evidence="5" id="KW-0325">Glycoprotein</keyword>
<dbReference type="InterPro" id="IPR011162">
    <property type="entry name" value="MHC_I/II-like_Ag-recog"/>
</dbReference>
<dbReference type="GO" id="GO:0001916">
    <property type="term" value="P:positive regulation of T cell mediated cytotoxicity"/>
    <property type="evidence" value="ECO:0007669"/>
    <property type="project" value="TreeGrafter"/>
</dbReference>